<evidence type="ECO:0000256" key="3">
    <source>
        <dbReference type="ARBA" id="ARBA00022729"/>
    </source>
</evidence>
<evidence type="ECO:0000313" key="8">
    <source>
        <dbReference type="Proteomes" id="UP000031866"/>
    </source>
</evidence>
<dbReference type="Pfam" id="PF09084">
    <property type="entry name" value="NMT1"/>
    <property type="match status" value="1"/>
</dbReference>
<dbReference type="STRING" id="1520.LF65_00682"/>
<organism evidence="6 8">
    <name type="scientific">Clostridium beijerinckii</name>
    <name type="common">Clostridium MP</name>
    <dbReference type="NCBI Taxonomy" id="1520"/>
    <lineage>
        <taxon>Bacteria</taxon>
        <taxon>Bacillati</taxon>
        <taxon>Bacillota</taxon>
        <taxon>Clostridia</taxon>
        <taxon>Eubacteriales</taxon>
        <taxon>Clostridiaceae</taxon>
        <taxon>Clostridium</taxon>
    </lineage>
</organism>
<feature type="chain" id="PRO_5041521606" evidence="4">
    <location>
        <begin position="24"/>
        <end position="329"/>
    </location>
</feature>
<dbReference type="AlphaFoldDB" id="A0A0B5QKR3"/>
<evidence type="ECO:0000256" key="2">
    <source>
        <dbReference type="ARBA" id="ARBA00010742"/>
    </source>
</evidence>
<feature type="domain" description="SsuA/THI5-like" evidence="5">
    <location>
        <begin position="40"/>
        <end position="248"/>
    </location>
</feature>
<keyword evidence="3 4" id="KW-0732">Signal</keyword>
<reference evidence="8" key="1">
    <citation type="submission" date="2014-12" db="EMBL/GenBank/DDBJ databases">
        <title>Genome sequence of Clostridium beijerinckii strain 59B.</title>
        <authorList>
            <person name="Little G.T."/>
            <person name="Minton N.P."/>
        </authorList>
    </citation>
    <scope>NUCLEOTIDE SEQUENCE [LARGE SCALE GENOMIC DNA]</scope>
    <source>
        <strain evidence="8">59B</strain>
    </source>
</reference>
<evidence type="ECO:0000256" key="1">
    <source>
        <dbReference type="ARBA" id="ARBA00004418"/>
    </source>
</evidence>
<comment type="subcellular location">
    <subcellularLocation>
        <location evidence="1">Periplasm</location>
    </subcellularLocation>
</comment>
<dbReference type="Gene3D" id="3.40.190.10">
    <property type="entry name" value="Periplasmic binding protein-like II"/>
    <property type="match status" value="2"/>
</dbReference>
<dbReference type="Proteomes" id="UP000631418">
    <property type="component" value="Unassembled WGS sequence"/>
</dbReference>
<comment type="similarity">
    <text evidence="2">Belongs to the bacterial solute-binding protein SsuA/TauA family.</text>
</comment>
<evidence type="ECO:0000313" key="6">
    <source>
        <dbReference type="EMBL" id="AJG97313.1"/>
    </source>
</evidence>
<gene>
    <name evidence="7" type="ORF">IS491_02090</name>
    <name evidence="6" type="ORF">LF65_00682</name>
</gene>
<proteinExistence type="inferred from homology"/>
<dbReference type="EMBL" id="JADOEF010000001">
    <property type="protein sequence ID" value="MBF7807523.1"/>
    <property type="molecule type" value="Genomic_DNA"/>
</dbReference>
<name>A0A0B5QKR3_CLOBE</name>
<reference evidence="7" key="3">
    <citation type="submission" date="2020-11" db="EMBL/GenBank/DDBJ databases">
        <authorList>
            <person name="Thieme N."/>
            <person name="Liebl W."/>
            <person name="Zverlov V."/>
        </authorList>
    </citation>
    <scope>NUCLEOTIDE SEQUENCE</scope>
    <source>
        <strain evidence="7">NT08</strain>
    </source>
</reference>
<reference evidence="6" key="2">
    <citation type="submission" date="2016-02" db="EMBL/GenBank/DDBJ databases">
        <title>Genome sequence of Clostridium beijerinckii strain 59B.</title>
        <authorList>
            <person name="Little G.T."/>
            <person name="Minton N.P."/>
        </authorList>
    </citation>
    <scope>NUCLEOTIDE SEQUENCE</scope>
    <source>
        <strain evidence="6">NCIMB 14988</strain>
    </source>
</reference>
<dbReference type="GO" id="GO:0042597">
    <property type="term" value="C:periplasmic space"/>
    <property type="evidence" value="ECO:0007669"/>
    <property type="project" value="UniProtKB-SubCell"/>
</dbReference>
<sequence length="329" mass="37075">MKNKFFILTIVILALMFTGCSKSYENDDVVKIGYIGNFTELPLFAAYENGYFDKEGVKVELVKINDNEVEEKIKNGNIDAFTCDYKFLKWNNPNINMKVSMGITSGAIEIITSKDSNLQKITDIENKRIGIANQGDGTMAAAINVLNKNNINDNSIKWVYLKDENPTTAIENGEVDAAVVWDINREDNNINVVYKTGLIDSEKSSGNNHGNHGNSYFYINFAGVRSEIADKYPEKTAGILRAWIEGAADVEEGKDKSLSNAVEKGYIKNVSEDEEAKTKYFMWMPSVKTGKENLKEYIHIQKSMGIINSDLNEENFLKSIFEDVLPFWD</sequence>
<dbReference type="OrthoDB" id="9802202at2"/>
<dbReference type="PANTHER" id="PTHR30024:SF47">
    <property type="entry name" value="TAURINE-BINDING PERIPLASMIC PROTEIN"/>
    <property type="match status" value="1"/>
</dbReference>
<dbReference type="Proteomes" id="UP000031866">
    <property type="component" value="Chromosome"/>
</dbReference>
<protein>
    <submittedName>
        <fullName evidence="7">ABC transporter substrate-binding protein</fullName>
    </submittedName>
</protein>
<accession>A0A0B5QKR3</accession>
<dbReference type="OMA" id="CKSLYVL"/>
<dbReference type="KEGG" id="cbei:LF65_00682"/>
<dbReference type="RefSeq" id="WP_011967959.1">
    <property type="nucleotide sequence ID" value="NZ_CP010086.2"/>
</dbReference>
<dbReference type="InterPro" id="IPR015168">
    <property type="entry name" value="SsuA/THI5"/>
</dbReference>
<dbReference type="EMBL" id="CP010086">
    <property type="protein sequence ID" value="AJG97313.1"/>
    <property type="molecule type" value="Genomic_DNA"/>
</dbReference>
<evidence type="ECO:0000313" key="7">
    <source>
        <dbReference type="EMBL" id="MBF7807523.1"/>
    </source>
</evidence>
<evidence type="ECO:0000256" key="4">
    <source>
        <dbReference type="SAM" id="SignalP"/>
    </source>
</evidence>
<dbReference type="PANTHER" id="PTHR30024">
    <property type="entry name" value="ALIPHATIC SULFONATES-BINDING PROTEIN-RELATED"/>
    <property type="match status" value="1"/>
</dbReference>
<evidence type="ECO:0000259" key="5">
    <source>
        <dbReference type="Pfam" id="PF09084"/>
    </source>
</evidence>
<feature type="signal peptide" evidence="4">
    <location>
        <begin position="1"/>
        <end position="23"/>
    </location>
</feature>
<dbReference type="PROSITE" id="PS51257">
    <property type="entry name" value="PROKAR_LIPOPROTEIN"/>
    <property type="match status" value="1"/>
</dbReference>
<dbReference type="SUPFAM" id="SSF53850">
    <property type="entry name" value="Periplasmic binding protein-like II"/>
    <property type="match status" value="1"/>
</dbReference>